<comment type="similarity">
    <text evidence="4">Belongs to the TonB-dependent receptor family.</text>
</comment>
<dbReference type="PANTHER" id="PTHR40980:SF5">
    <property type="entry name" value="TONB-DEPENDENT RECEPTOR"/>
    <property type="match status" value="1"/>
</dbReference>
<dbReference type="InterPro" id="IPR000531">
    <property type="entry name" value="Beta-barrel_TonB"/>
</dbReference>
<comment type="caution">
    <text evidence="9">The sequence shown here is derived from an EMBL/GenBank/DDBJ whole genome shotgun (WGS) entry which is preliminary data.</text>
</comment>
<evidence type="ECO:0000256" key="1">
    <source>
        <dbReference type="ARBA" id="ARBA00004442"/>
    </source>
</evidence>
<keyword evidence="2 4" id="KW-0472">Membrane</keyword>
<reference evidence="9 10" key="1">
    <citation type="submission" date="2019-12" db="EMBL/GenBank/DDBJ databases">
        <title>Genomic-based taxomic classification of the family Erythrobacteraceae.</title>
        <authorList>
            <person name="Xu L."/>
        </authorList>
    </citation>
    <scope>NUCLEOTIDE SEQUENCE [LARGE SCALE GENOMIC DNA]</scope>
    <source>
        <strain evidence="9 10">MCCC 1K02066</strain>
    </source>
</reference>
<evidence type="ECO:0000259" key="8">
    <source>
        <dbReference type="Pfam" id="PF07715"/>
    </source>
</evidence>
<evidence type="ECO:0000259" key="7">
    <source>
        <dbReference type="Pfam" id="PF00593"/>
    </source>
</evidence>
<feature type="region of interest" description="Disordered" evidence="5">
    <location>
        <begin position="32"/>
        <end position="52"/>
    </location>
</feature>
<dbReference type="PANTHER" id="PTHR40980">
    <property type="entry name" value="PLUG DOMAIN-CONTAINING PROTEIN"/>
    <property type="match status" value="1"/>
</dbReference>
<gene>
    <name evidence="9" type="ORF">GRI75_08030</name>
</gene>
<dbReference type="Pfam" id="PF07715">
    <property type="entry name" value="Plug"/>
    <property type="match status" value="1"/>
</dbReference>
<evidence type="ECO:0000256" key="4">
    <source>
        <dbReference type="RuleBase" id="RU003357"/>
    </source>
</evidence>
<proteinExistence type="inferred from homology"/>
<keyword evidence="9" id="KW-0675">Receptor</keyword>
<dbReference type="InterPro" id="IPR036942">
    <property type="entry name" value="Beta-barrel_TonB_sf"/>
</dbReference>
<dbReference type="OrthoDB" id="9768470at2"/>
<accession>A0A6I4UV04</accession>
<dbReference type="Gene3D" id="2.170.130.10">
    <property type="entry name" value="TonB-dependent receptor, plug domain"/>
    <property type="match status" value="1"/>
</dbReference>
<feature type="compositionally biased region" description="Acidic residues" evidence="5">
    <location>
        <begin position="42"/>
        <end position="52"/>
    </location>
</feature>
<dbReference type="Gene3D" id="2.40.170.20">
    <property type="entry name" value="TonB-dependent receptor, beta-barrel domain"/>
    <property type="match status" value="1"/>
</dbReference>
<sequence length="899" mass="97705">MATMSRLAGALLITSALTMPTVAFAQQADAGTAPADLPPTEPLDEQADVQEQEEVEVSVPGGSEIVVTGRANRNIEQSSTQVLSVLSSEQIARTGEGNIAGALSRVTGLSVVGSGYVYVRGLGDRYSLALLNGSPLPSPEPLKRVVPLDLFPTGVIASSLVQKSYSANFPGEFGGGVINLTTKAIPQDDFLTIGVGVSGDSFTTGQPGLTYYGSSSDWTGYDNGNRDIAPALQEFFDSGERISSGNVDTSAIAGELVTSRNAVIQRYRNMPVNFSASFSGGKSFPLADGDFGVIAGGGYSNKYLTRQPRQQVSLSADLSTLESDFFSTTTDQRIVVNGLLGFGYEFGENTIRWTNLYIHDTLKQARTGIGNRQETAADFFQQRTGFYERQLIDTQLVGEFEVTPALSVEFRGAYANSKRDAPYELFFEYVRTNSAADPFGQYFVNRLNNGNGGDAGVTFSKLNEDLWSGGVDVSYELTPSIKLTVGGAYADTHRTSSRRDFTFLAPNDFMGQPAIISAIGMLRPDFLMGPNVVDTFGITMIETDEGNPAFAADLVNRAGYGKLTGSLTDALSFDVGVRYEDAQQDVAPIQVFTDPGASDATTNLDNNYWLPAATLTYEVQPGMQLRLSGSKTIARPQFRELINQPYYDPETNRPYRGNPLLQDSQLYNGEARFEYYLGRDERVSVSGFYKKIDNPIEAFISPLNANLTTSYANAPEAQLYGGELEVQKYFGLGDLAGEGYRRIVLIGNYTYTKSKLKVGPDDTVQVYGAASTIASDYFRDGVPLTGQSDHIVNLQFGLENEDRLSQQTFLLTYASERVVSRGLNGTPPQPDVVEKPGVQLDFVAREGFDLFGRALEFKAEIRNILGQDHEEYQQSGDRRIDVNSYDVGTSVALSLSTTF</sequence>
<feature type="signal peptide" evidence="6">
    <location>
        <begin position="1"/>
        <end position="25"/>
    </location>
</feature>
<evidence type="ECO:0000256" key="5">
    <source>
        <dbReference type="SAM" id="MobiDB-lite"/>
    </source>
</evidence>
<dbReference type="InterPro" id="IPR012910">
    <property type="entry name" value="Plug_dom"/>
</dbReference>
<dbReference type="AlphaFoldDB" id="A0A6I4UV04"/>
<keyword evidence="10" id="KW-1185">Reference proteome</keyword>
<protein>
    <submittedName>
        <fullName evidence="9">TonB-dependent receptor</fullName>
    </submittedName>
</protein>
<evidence type="ECO:0000256" key="3">
    <source>
        <dbReference type="ARBA" id="ARBA00023237"/>
    </source>
</evidence>
<organism evidence="9 10">
    <name type="scientific">Croceibacterium soli</name>
    <dbReference type="NCBI Taxonomy" id="1739690"/>
    <lineage>
        <taxon>Bacteria</taxon>
        <taxon>Pseudomonadati</taxon>
        <taxon>Pseudomonadota</taxon>
        <taxon>Alphaproteobacteria</taxon>
        <taxon>Sphingomonadales</taxon>
        <taxon>Erythrobacteraceae</taxon>
        <taxon>Croceibacterium</taxon>
    </lineage>
</organism>
<keyword evidence="3" id="KW-0998">Cell outer membrane</keyword>
<dbReference type="GO" id="GO:0009279">
    <property type="term" value="C:cell outer membrane"/>
    <property type="evidence" value="ECO:0007669"/>
    <property type="project" value="UniProtKB-SubCell"/>
</dbReference>
<dbReference type="SUPFAM" id="SSF56935">
    <property type="entry name" value="Porins"/>
    <property type="match status" value="1"/>
</dbReference>
<comment type="subcellular location">
    <subcellularLocation>
        <location evidence="1 4">Cell outer membrane</location>
    </subcellularLocation>
</comment>
<dbReference type="Proteomes" id="UP000469159">
    <property type="component" value="Unassembled WGS sequence"/>
</dbReference>
<name>A0A6I4UV04_9SPHN</name>
<evidence type="ECO:0000256" key="2">
    <source>
        <dbReference type="ARBA" id="ARBA00023136"/>
    </source>
</evidence>
<dbReference type="InterPro" id="IPR037066">
    <property type="entry name" value="Plug_dom_sf"/>
</dbReference>
<feature type="domain" description="TonB-dependent receptor-like beta-barrel" evidence="7">
    <location>
        <begin position="361"/>
        <end position="813"/>
    </location>
</feature>
<feature type="chain" id="PRO_5026333509" evidence="6">
    <location>
        <begin position="26"/>
        <end position="899"/>
    </location>
</feature>
<feature type="domain" description="TonB-dependent receptor plug" evidence="8">
    <location>
        <begin position="77"/>
        <end position="176"/>
    </location>
</feature>
<dbReference type="EMBL" id="WTYK01000004">
    <property type="protein sequence ID" value="MXP41589.1"/>
    <property type="molecule type" value="Genomic_DNA"/>
</dbReference>
<dbReference type="Pfam" id="PF00593">
    <property type="entry name" value="TonB_dep_Rec_b-barrel"/>
    <property type="match status" value="1"/>
</dbReference>
<evidence type="ECO:0000256" key="6">
    <source>
        <dbReference type="SAM" id="SignalP"/>
    </source>
</evidence>
<evidence type="ECO:0000313" key="9">
    <source>
        <dbReference type="EMBL" id="MXP41589.1"/>
    </source>
</evidence>
<evidence type="ECO:0000313" key="10">
    <source>
        <dbReference type="Proteomes" id="UP000469159"/>
    </source>
</evidence>
<keyword evidence="6" id="KW-0732">Signal</keyword>
<dbReference type="RefSeq" id="WP_160746449.1">
    <property type="nucleotide sequence ID" value="NZ_WTYK01000004.1"/>
</dbReference>
<keyword evidence="4" id="KW-0798">TonB box</keyword>